<dbReference type="GeneID" id="124296638"/>
<organism evidence="2 3">
    <name type="scientific">Neodiprion lecontei</name>
    <name type="common">Redheaded pine sawfly</name>
    <dbReference type="NCBI Taxonomy" id="441921"/>
    <lineage>
        <taxon>Eukaryota</taxon>
        <taxon>Metazoa</taxon>
        <taxon>Ecdysozoa</taxon>
        <taxon>Arthropoda</taxon>
        <taxon>Hexapoda</taxon>
        <taxon>Insecta</taxon>
        <taxon>Pterygota</taxon>
        <taxon>Neoptera</taxon>
        <taxon>Endopterygota</taxon>
        <taxon>Hymenoptera</taxon>
        <taxon>Tenthredinoidea</taxon>
        <taxon>Diprionidae</taxon>
        <taxon>Diprioninae</taxon>
        <taxon>Neodiprion</taxon>
    </lineage>
</organism>
<dbReference type="RefSeq" id="XP_046602690.1">
    <property type="nucleotide sequence ID" value="XM_046746734.1"/>
</dbReference>
<feature type="coiled-coil region" evidence="1">
    <location>
        <begin position="129"/>
        <end position="156"/>
    </location>
</feature>
<keyword evidence="2" id="KW-1185">Reference proteome</keyword>
<evidence type="ECO:0000313" key="3">
    <source>
        <dbReference type="RefSeq" id="XP_046602690.1"/>
    </source>
</evidence>
<evidence type="ECO:0000256" key="1">
    <source>
        <dbReference type="SAM" id="Coils"/>
    </source>
</evidence>
<sequence length="208" mass="24446">MDNEALTDSYENISGELKNRMEILKRKCVTEQEKLSRKVLVISRLEKDMIETEDELSRYKSNTEKTREKWKNVEVEVDKLKWMQEKASIVLDSNRKMNEIQSKTVEGIRRNYTNLTRSAFKTVRQETAREMINNEINNLADSKKKLKSKLRWLREANDENKNSFAKASMELARAKERAVTVTRLQQKLQESETCKLNAVKKLNTLKSL</sequence>
<protein>
    <submittedName>
        <fullName evidence="3">Uncharacterized protein LOC124296638</fullName>
    </submittedName>
</protein>
<gene>
    <name evidence="3" type="primary">LOC124296638</name>
</gene>
<evidence type="ECO:0000313" key="2">
    <source>
        <dbReference type="Proteomes" id="UP000829291"/>
    </source>
</evidence>
<feature type="coiled-coil region" evidence="1">
    <location>
        <begin position="42"/>
        <end position="69"/>
    </location>
</feature>
<proteinExistence type="predicted"/>
<keyword evidence="1" id="KW-0175">Coiled coil</keyword>
<name>A0ABM3GQZ5_NEOLC</name>
<dbReference type="Proteomes" id="UP000829291">
    <property type="component" value="Chromosome 1"/>
</dbReference>
<reference evidence="3" key="1">
    <citation type="submission" date="2025-08" db="UniProtKB">
        <authorList>
            <consortium name="RefSeq"/>
        </authorList>
    </citation>
    <scope>IDENTIFICATION</scope>
    <source>
        <tissue evidence="3">Thorax and Abdomen</tissue>
    </source>
</reference>
<accession>A0ABM3GQZ5</accession>